<dbReference type="AlphaFoldDB" id="A0A0F9IMF7"/>
<dbReference type="CDD" id="cd04465">
    <property type="entry name" value="S1_RPS1_repeat_ec2_hs2"/>
    <property type="match status" value="1"/>
</dbReference>
<dbReference type="PRINTS" id="PR00681">
    <property type="entry name" value="RIBOSOMALS1"/>
</dbReference>
<dbReference type="SMART" id="SM00316">
    <property type="entry name" value="S1"/>
    <property type="match status" value="4"/>
</dbReference>
<gene>
    <name evidence="5" type="ORF">LCGC14_1639820</name>
</gene>
<evidence type="ECO:0000256" key="3">
    <source>
        <dbReference type="ARBA" id="ARBA00023274"/>
    </source>
</evidence>
<dbReference type="GO" id="GO:0006412">
    <property type="term" value="P:translation"/>
    <property type="evidence" value="ECO:0007669"/>
    <property type="project" value="TreeGrafter"/>
</dbReference>
<dbReference type="Pfam" id="PF00575">
    <property type="entry name" value="S1"/>
    <property type="match status" value="4"/>
</dbReference>
<dbReference type="GO" id="GO:0003729">
    <property type="term" value="F:mRNA binding"/>
    <property type="evidence" value="ECO:0007669"/>
    <property type="project" value="TreeGrafter"/>
</dbReference>
<dbReference type="GO" id="GO:0003735">
    <property type="term" value="F:structural constituent of ribosome"/>
    <property type="evidence" value="ECO:0007669"/>
    <property type="project" value="TreeGrafter"/>
</dbReference>
<evidence type="ECO:0000256" key="1">
    <source>
        <dbReference type="ARBA" id="ARBA00006767"/>
    </source>
</evidence>
<dbReference type="Gene3D" id="2.40.50.140">
    <property type="entry name" value="Nucleic acid-binding proteins"/>
    <property type="match status" value="4"/>
</dbReference>
<comment type="similarity">
    <text evidence="1">Belongs to the bacterial ribosomal protein bS1 family.</text>
</comment>
<feature type="domain" description="S1 motif" evidence="4">
    <location>
        <begin position="105"/>
        <end position="190"/>
    </location>
</feature>
<organism evidence="5">
    <name type="scientific">marine sediment metagenome</name>
    <dbReference type="NCBI Taxonomy" id="412755"/>
    <lineage>
        <taxon>unclassified sequences</taxon>
        <taxon>metagenomes</taxon>
        <taxon>ecological metagenomes</taxon>
    </lineage>
</organism>
<dbReference type="PANTHER" id="PTHR10724:SF7">
    <property type="entry name" value="SMALL RIBOSOMAL SUBUNIT PROTEIN BS1C"/>
    <property type="match status" value="1"/>
</dbReference>
<dbReference type="GO" id="GO:0022627">
    <property type="term" value="C:cytosolic small ribosomal subunit"/>
    <property type="evidence" value="ECO:0007669"/>
    <property type="project" value="TreeGrafter"/>
</dbReference>
<evidence type="ECO:0000259" key="4">
    <source>
        <dbReference type="PROSITE" id="PS50126"/>
    </source>
</evidence>
<accession>A0A0F9IMF7</accession>
<feature type="domain" description="S1 motif" evidence="4">
    <location>
        <begin position="27"/>
        <end position="94"/>
    </location>
</feature>
<keyword evidence="3" id="KW-0687">Ribonucleoprotein</keyword>
<evidence type="ECO:0000313" key="5">
    <source>
        <dbReference type="EMBL" id="KKM20999.1"/>
    </source>
</evidence>
<protein>
    <recommendedName>
        <fullName evidence="4">S1 motif domain-containing protein</fullName>
    </recommendedName>
</protein>
<reference evidence="5" key="1">
    <citation type="journal article" date="2015" name="Nature">
        <title>Complex archaea that bridge the gap between prokaryotes and eukaryotes.</title>
        <authorList>
            <person name="Spang A."/>
            <person name="Saw J.H."/>
            <person name="Jorgensen S.L."/>
            <person name="Zaremba-Niedzwiedzka K."/>
            <person name="Martijn J."/>
            <person name="Lind A.E."/>
            <person name="van Eijk R."/>
            <person name="Schleper C."/>
            <person name="Guy L."/>
            <person name="Ettema T.J."/>
        </authorList>
    </citation>
    <scope>NUCLEOTIDE SEQUENCE</scope>
</reference>
<name>A0A0F9IMF7_9ZZZZ</name>
<dbReference type="PANTHER" id="PTHR10724">
    <property type="entry name" value="30S RIBOSOMAL PROTEIN S1"/>
    <property type="match status" value="1"/>
</dbReference>
<sequence>MRIIKHDSLFIQFIKANPDLVTFIKLGDLVEGIIIEKSPREVVVDLGKFGTGIVYRGELMNSRDTIKNAQVGDTIQAKVLEVDNHEGFVELSLSDAERQKSWLELEELQGKEELFTVTPTTANKGGLVAEVKGIKAFLPASQLSSEHYPDVEDNDKQKIEEELNKLIGQELRVKILDMNSHINKLIISERAALELDIRELIKEYEVGQTVKGIVSGVADFGVFIKFVDNPNIEGLIHVSELDYRTIENPKEVVTIDDIVQAKIIDIKEGKVSLSLKALKPNPWESVMDTYQEGKQVEGTVYNINPVGAIINLDEIFQGQVHVTDFGSVEELKKQLSIGEKRTFIIKEIKPDERRILLSLT</sequence>
<feature type="domain" description="S1 motif" evidence="4">
    <location>
        <begin position="293"/>
        <end position="360"/>
    </location>
</feature>
<dbReference type="InterPro" id="IPR012340">
    <property type="entry name" value="NA-bd_OB-fold"/>
</dbReference>
<dbReference type="InterPro" id="IPR003029">
    <property type="entry name" value="S1_domain"/>
</dbReference>
<dbReference type="InterPro" id="IPR050437">
    <property type="entry name" value="Ribos_protein_bS1-like"/>
</dbReference>
<dbReference type="EMBL" id="LAZR01013650">
    <property type="protein sequence ID" value="KKM20999.1"/>
    <property type="molecule type" value="Genomic_DNA"/>
</dbReference>
<keyword evidence="2" id="KW-0689">Ribosomal protein</keyword>
<comment type="caution">
    <text evidence="5">The sequence shown here is derived from an EMBL/GenBank/DDBJ whole genome shotgun (WGS) entry which is preliminary data.</text>
</comment>
<dbReference type="InterPro" id="IPR035104">
    <property type="entry name" value="Ribosomal_protein_S1-like"/>
</dbReference>
<dbReference type="SUPFAM" id="SSF50249">
    <property type="entry name" value="Nucleic acid-binding proteins"/>
    <property type="match status" value="4"/>
</dbReference>
<dbReference type="PROSITE" id="PS50126">
    <property type="entry name" value="S1"/>
    <property type="match status" value="4"/>
</dbReference>
<feature type="domain" description="S1 motif" evidence="4">
    <location>
        <begin position="207"/>
        <end position="276"/>
    </location>
</feature>
<evidence type="ECO:0000256" key="2">
    <source>
        <dbReference type="ARBA" id="ARBA00022980"/>
    </source>
</evidence>
<proteinExistence type="inferred from homology"/>